<keyword evidence="2" id="KW-1185">Reference proteome</keyword>
<dbReference type="Proteomes" id="UP000887458">
    <property type="component" value="Unassembled WGS sequence"/>
</dbReference>
<gene>
    <name evidence="1" type="ORF">DERP_001985</name>
</gene>
<sequence length="65" mass="8125">MIKLLKKFVDNFPSTYNHHAHRLIGRFISSFFRYHHHHHQKYDEENCYTSRYFQQKKESEVKVEL</sequence>
<proteinExistence type="predicted"/>
<comment type="caution">
    <text evidence="1">The sequence shown here is derived from an EMBL/GenBank/DDBJ whole genome shotgun (WGS) entry which is preliminary data.</text>
</comment>
<accession>A0ABQ8JC21</accession>
<evidence type="ECO:0000313" key="2">
    <source>
        <dbReference type="Proteomes" id="UP000887458"/>
    </source>
</evidence>
<reference evidence="1 2" key="1">
    <citation type="journal article" date="2018" name="J. Allergy Clin. Immunol.">
        <title>High-quality assembly of Dermatophagoides pteronyssinus genome and transcriptome reveals a wide range of novel allergens.</title>
        <authorList>
            <person name="Liu X.Y."/>
            <person name="Yang K.Y."/>
            <person name="Wang M.Q."/>
            <person name="Kwok J.S."/>
            <person name="Zeng X."/>
            <person name="Yang Z."/>
            <person name="Xiao X.J."/>
            <person name="Lau C.P."/>
            <person name="Li Y."/>
            <person name="Huang Z.M."/>
            <person name="Ba J.G."/>
            <person name="Yim A.K."/>
            <person name="Ouyang C.Y."/>
            <person name="Ngai S.M."/>
            <person name="Chan T.F."/>
            <person name="Leung E.L."/>
            <person name="Liu L."/>
            <person name="Liu Z.G."/>
            <person name="Tsui S.K."/>
        </authorList>
    </citation>
    <scope>NUCLEOTIDE SEQUENCE [LARGE SCALE GENOMIC DNA]</scope>
    <source>
        <strain evidence="1">Derp</strain>
    </source>
</reference>
<organism evidence="1 2">
    <name type="scientific">Dermatophagoides pteronyssinus</name>
    <name type="common">European house dust mite</name>
    <dbReference type="NCBI Taxonomy" id="6956"/>
    <lineage>
        <taxon>Eukaryota</taxon>
        <taxon>Metazoa</taxon>
        <taxon>Ecdysozoa</taxon>
        <taxon>Arthropoda</taxon>
        <taxon>Chelicerata</taxon>
        <taxon>Arachnida</taxon>
        <taxon>Acari</taxon>
        <taxon>Acariformes</taxon>
        <taxon>Sarcoptiformes</taxon>
        <taxon>Astigmata</taxon>
        <taxon>Psoroptidia</taxon>
        <taxon>Analgoidea</taxon>
        <taxon>Pyroglyphidae</taxon>
        <taxon>Dermatophagoidinae</taxon>
        <taxon>Dermatophagoides</taxon>
    </lineage>
</organism>
<protein>
    <submittedName>
        <fullName evidence="1">Uncharacterized protein</fullName>
    </submittedName>
</protein>
<name>A0ABQ8JC21_DERPT</name>
<dbReference type="EMBL" id="NJHN03000054">
    <property type="protein sequence ID" value="KAH9420149.1"/>
    <property type="molecule type" value="Genomic_DNA"/>
</dbReference>
<evidence type="ECO:0000313" key="1">
    <source>
        <dbReference type="EMBL" id="KAH9420149.1"/>
    </source>
</evidence>
<reference evidence="1 2" key="2">
    <citation type="journal article" date="2022" name="Mol. Biol. Evol.">
        <title>Comparative Genomics Reveals Insights into the Divergent Evolution of Astigmatic Mites and Household Pest Adaptations.</title>
        <authorList>
            <person name="Xiong Q."/>
            <person name="Wan A.T."/>
            <person name="Liu X."/>
            <person name="Fung C.S."/>
            <person name="Xiao X."/>
            <person name="Malainual N."/>
            <person name="Hou J."/>
            <person name="Wang L."/>
            <person name="Wang M."/>
            <person name="Yang K.Y."/>
            <person name="Cui Y."/>
            <person name="Leung E.L."/>
            <person name="Nong W."/>
            <person name="Shin S.K."/>
            <person name="Au S.W."/>
            <person name="Jeong K.Y."/>
            <person name="Chew F.T."/>
            <person name="Hui J.H."/>
            <person name="Leung T.F."/>
            <person name="Tungtrongchitr A."/>
            <person name="Zhong N."/>
            <person name="Liu Z."/>
            <person name="Tsui S.K."/>
        </authorList>
    </citation>
    <scope>NUCLEOTIDE SEQUENCE [LARGE SCALE GENOMIC DNA]</scope>
    <source>
        <strain evidence="1">Derp</strain>
    </source>
</reference>